<sequence>MADTGDFNAYWLFLVGLRYPQYPEHGGNVAIAAGHDVKFAKTDYFFTDWLARIGGKVTIDTAGTSNPPTYELTTWGVLLDDLANQQGVAAMGGGNLAVTAGNDIANLYATLPVTARQNGGGTRNQVEIVGGGNATVIAGRDILSPRIQVDKGELNLTAGRNITAATSNDLNAVLAIADTQVNLHARGDIIVDAIVNSTVLPLAAAQNNGGLLPSNYFFTYSDKASVTAQSLGGDVLLANRAKKVDTAFAARYATDLFRSSSLRFFEIYPGTVRLQALQGDVKFANDMMLFPTAKGQLEVNAANNVASTGDATASIVLSDADVASLGTLAAPRTGQDVDAALEAAMKQINPQHATQPVHRDDNTAAIIDALNGDIAPQFALPGTLRFQFTINKSLLAHAGRDLINTDFYIQHSRDSDISELLA</sequence>
<gene>
    <name evidence="1" type="ORF">RCOM_1846490</name>
</gene>
<dbReference type="AlphaFoldDB" id="B9TG92"/>
<evidence type="ECO:0000313" key="2">
    <source>
        <dbReference type="Proteomes" id="UP000008311"/>
    </source>
</evidence>
<dbReference type="Proteomes" id="UP000008311">
    <property type="component" value="Unassembled WGS sequence"/>
</dbReference>
<name>B9TG92_RICCO</name>
<organism evidence="1 2">
    <name type="scientific">Ricinus communis</name>
    <name type="common">Castor bean</name>
    <dbReference type="NCBI Taxonomy" id="3988"/>
    <lineage>
        <taxon>Eukaryota</taxon>
        <taxon>Viridiplantae</taxon>
        <taxon>Streptophyta</taxon>
        <taxon>Embryophyta</taxon>
        <taxon>Tracheophyta</taxon>
        <taxon>Spermatophyta</taxon>
        <taxon>Magnoliopsida</taxon>
        <taxon>eudicotyledons</taxon>
        <taxon>Gunneridae</taxon>
        <taxon>Pentapetalae</taxon>
        <taxon>rosids</taxon>
        <taxon>fabids</taxon>
        <taxon>Malpighiales</taxon>
        <taxon>Euphorbiaceae</taxon>
        <taxon>Acalyphoideae</taxon>
        <taxon>Acalypheae</taxon>
        <taxon>Ricinus</taxon>
    </lineage>
</organism>
<keyword evidence="2" id="KW-1185">Reference proteome</keyword>
<protein>
    <submittedName>
        <fullName evidence="1">Uncharacterized protein</fullName>
    </submittedName>
</protein>
<evidence type="ECO:0000313" key="1">
    <source>
        <dbReference type="EMBL" id="EEF25122.1"/>
    </source>
</evidence>
<accession>B9TG92</accession>
<reference evidence="2" key="1">
    <citation type="journal article" date="2010" name="Nat. Biotechnol.">
        <title>Draft genome sequence of the oilseed species Ricinus communis.</title>
        <authorList>
            <person name="Chan A.P."/>
            <person name="Crabtree J."/>
            <person name="Zhao Q."/>
            <person name="Lorenzi H."/>
            <person name="Orvis J."/>
            <person name="Puiu D."/>
            <person name="Melake-Berhan A."/>
            <person name="Jones K.M."/>
            <person name="Redman J."/>
            <person name="Chen G."/>
            <person name="Cahoon E.B."/>
            <person name="Gedil M."/>
            <person name="Stanke M."/>
            <person name="Haas B.J."/>
            <person name="Wortman J.R."/>
            <person name="Fraser-Liggett C.M."/>
            <person name="Ravel J."/>
            <person name="Rabinowicz P.D."/>
        </authorList>
    </citation>
    <scope>NUCLEOTIDE SEQUENCE [LARGE SCALE GENOMIC DNA]</scope>
    <source>
        <strain evidence="2">cv. Hale</strain>
    </source>
</reference>
<dbReference type="EMBL" id="EQ980476">
    <property type="protein sequence ID" value="EEF25122.1"/>
    <property type="molecule type" value="Genomic_DNA"/>
</dbReference>
<dbReference type="STRING" id="3988.B9TG92"/>
<proteinExistence type="predicted"/>
<dbReference type="InParanoid" id="B9TG92"/>
<feature type="non-terminal residue" evidence="1">
    <location>
        <position position="422"/>
    </location>
</feature>